<dbReference type="Proteomes" id="UP000730481">
    <property type="component" value="Unassembled WGS sequence"/>
</dbReference>
<dbReference type="OrthoDB" id="10396239at2759"/>
<comment type="caution">
    <text evidence="1">The sequence shown here is derived from an EMBL/GenBank/DDBJ whole genome shotgun (WGS) entry which is preliminary data.</text>
</comment>
<accession>A0A9P5DVX3</accession>
<proteinExistence type="predicted"/>
<dbReference type="EMBL" id="PVQB02000473">
    <property type="protein sequence ID" value="KAF4336734.1"/>
    <property type="molecule type" value="Genomic_DNA"/>
</dbReference>
<dbReference type="AlphaFoldDB" id="A0A9P5DVX3"/>
<reference evidence="1" key="2">
    <citation type="submission" date="2020-02" db="EMBL/GenBank/DDBJ databases">
        <title>Identification and distribution of gene clusters putatively required for synthesis of sphingolipid metabolism inhibitors in phylogenetically diverse species of the filamentous fungus Fusarium.</title>
        <authorList>
            <person name="Kim H.-S."/>
            <person name="Busman M."/>
            <person name="Brown D.W."/>
            <person name="Divon H."/>
            <person name="Uhlig S."/>
            <person name="Proctor R.H."/>
        </authorList>
    </citation>
    <scope>NUCLEOTIDE SEQUENCE</scope>
    <source>
        <strain evidence="1">NRRL 25174</strain>
    </source>
</reference>
<evidence type="ECO:0000313" key="1">
    <source>
        <dbReference type="EMBL" id="KAF4336734.1"/>
    </source>
</evidence>
<name>A0A9P5DVX3_9HYPO</name>
<keyword evidence="2" id="KW-1185">Reference proteome</keyword>
<reference evidence="1" key="1">
    <citation type="journal article" date="2017" name="Mycologia">
        <title>Fusarium algeriense, sp. nov., a novel toxigenic crown rot pathogen of durum wheat from Algeria is nested in the Fusarium burgessii species complex.</title>
        <authorList>
            <person name="Laraba I."/>
            <person name="Keddad A."/>
            <person name="Boureghda H."/>
            <person name="Abdallah N."/>
            <person name="Vaughan M.M."/>
            <person name="Proctor R.H."/>
            <person name="Busman M."/>
            <person name="O'Donnell K."/>
        </authorList>
    </citation>
    <scope>NUCLEOTIDE SEQUENCE</scope>
    <source>
        <strain evidence="1">NRRL 25174</strain>
    </source>
</reference>
<evidence type="ECO:0000313" key="2">
    <source>
        <dbReference type="Proteomes" id="UP000730481"/>
    </source>
</evidence>
<protein>
    <submittedName>
        <fullName evidence="1">Uncharacterized protein</fullName>
    </submittedName>
</protein>
<gene>
    <name evidence="1" type="ORF">FBEOM_9402</name>
</gene>
<organism evidence="1 2">
    <name type="scientific">Fusarium beomiforme</name>
    <dbReference type="NCBI Taxonomy" id="44412"/>
    <lineage>
        <taxon>Eukaryota</taxon>
        <taxon>Fungi</taxon>
        <taxon>Dikarya</taxon>
        <taxon>Ascomycota</taxon>
        <taxon>Pezizomycotina</taxon>
        <taxon>Sordariomycetes</taxon>
        <taxon>Hypocreomycetidae</taxon>
        <taxon>Hypocreales</taxon>
        <taxon>Nectriaceae</taxon>
        <taxon>Fusarium</taxon>
        <taxon>Fusarium burgessii species complex</taxon>
    </lineage>
</organism>
<sequence>MPKTAIPDTAKVDRLTPLPNEILIQIALNVPFRNDLQLVMSTTGCSLKSFYRDTRGSDIWSERPFHRILYALRVVSGKPDKPDADWLLSDTEADVGDFSGLLKACKTTRSVADLALARTQTFGIVNVPASVAAFDQPGTTSLFRKRHKVAVLVLQLKHGYQFIENPISHSEHLFGGRPDRRTDPLSVAKHLCEKLCATHGAAGPTKELSFIATGAVDELSYTYKQLLRPNLESCHVLDMEDVFLSTVKRLAYMQKESVPIQIPMQGIRGDCEVVALSVGIITEHAVVVFRLSKPDFTHSKEVLVCRPFHPKFKFEWLSCREWNSSVWGKLLGY</sequence>